<feature type="signal peptide" evidence="2">
    <location>
        <begin position="1"/>
        <end position="19"/>
    </location>
</feature>
<name>A0ABD3RWC6_9STRA</name>
<evidence type="ECO:0000256" key="2">
    <source>
        <dbReference type="SAM" id="SignalP"/>
    </source>
</evidence>
<comment type="caution">
    <text evidence="3">The sequence shown here is derived from an EMBL/GenBank/DDBJ whole genome shotgun (WGS) entry which is preliminary data.</text>
</comment>
<feature type="compositionally biased region" description="Polar residues" evidence="1">
    <location>
        <begin position="63"/>
        <end position="73"/>
    </location>
</feature>
<dbReference type="AlphaFoldDB" id="A0ABD3RWC6"/>
<organism evidence="3 4">
    <name type="scientific">Cyclostephanos tholiformis</name>
    <dbReference type="NCBI Taxonomy" id="382380"/>
    <lineage>
        <taxon>Eukaryota</taxon>
        <taxon>Sar</taxon>
        <taxon>Stramenopiles</taxon>
        <taxon>Ochrophyta</taxon>
        <taxon>Bacillariophyta</taxon>
        <taxon>Coscinodiscophyceae</taxon>
        <taxon>Thalassiosirophycidae</taxon>
        <taxon>Stephanodiscales</taxon>
        <taxon>Stephanodiscaceae</taxon>
        <taxon>Cyclostephanos</taxon>
    </lineage>
</organism>
<sequence>MKSMFASSIILLALGPSTPLLEVVDAFSPPWRGRTMKHHPIRHSSPARGASSREHRDYHNRPSIFQSTRSNARMINEEEEEDDDVDREFVYAARRSGRRGREEGGRRPGGSDYDVGGKSSSARSSSPSSRYQEDVEFFDLDDDDDDDDEDDDLFENDDFVRKNRRGRDGIIEEEITYNGIIPNPLLDAMDPDGVYERLGPELFKDWTFFRDMALFALFLTLFTGDTHLYGTFDSVIERLEDLPSDFIK</sequence>
<gene>
    <name evidence="3" type="ORF">ACHAXA_011829</name>
</gene>
<feature type="compositionally biased region" description="Low complexity" evidence="1">
    <location>
        <begin position="119"/>
        <end position="130"/>
    </location>
</feature>
<feature type="region of interest" description="Disordered" evidence="1">
    <location>
        <begin position="32"/>
        <end position="132"/>
    </location>
</feature>
<protein>
    <submittedName>
        <fullName evidence="3">Uncharacterized protein</fullName>
    </submittedName>
</protein>
<reference evidence="3 4" key="1">
    <citation type="submission" date="2024-10" db="EMBL/GenBank/DDBJ databases">
        <title>Updated reference genomes for cyclostephanoid diatoms.</title>
        <authorList>
            <person name="Roberts W.R."/>
            <person name="Alverson A.J."/>
        </authorList>
    </citation>
    <scope>NUCLEOTIDE SEQUENCE [LARGE SCALE GENOMIC DNA]</scope>
    <source>
        <strain evidence="3 4">AJA228-03</strain>
    </source>
</reference>
<feature type="compositionally biased region" description="Acidic residues" evidence="1">
    <location>
        <begin position="77"/>
        <end position="86"/>
    </location>
</feature>
<evidence type="ECO:0000313" key="3">
    <source>
        <dbReference type="EMBL" id="KAL3816530.1"/>
    </source>
</evidence>
<feature type="chain" id="PRO_5044817982" evidence="2">
    <location>
        <begin position="20"/>
        <end position="248"/>
    </location>
</feature>
<keyword evidence="4" id="KW-1185">Reference proteome</keyword>
<evidence type="ECO:0000256" key="1">
    <source>
        <dbReference type="SAM" id="MobiDB-lite"/>
    </source>
</evidence>
<accession>A0ABD3RWC6</accession>
<feature type="compositionally biased region" description="Basic and acidic residues" evidence="1">
    <location>
        <begin position="51"/>
        <end position="60"/>
    </location>
</feature>
<dbReference type="Proteomes" id="UP001530377">
    <property type="component" value="Unassembled WGS sequence"/>
</dbReference>
<keyword evidence="2" id="KW-0732">Signal</keyword>
<evidence type="ECO:0000313" key="4">
    <source>
        <dbReference type="Proteomes" id="UP001530377"/>
    </source>
</evidence>
<dbReference type="EMBL" id="JALLPB020000143">
    <property type="protein sequence ID" value="KAL3816530.1"/>
    <property type="molecule type" value="Genomic_DNA"/>
</dbReference>
<proteinExistence type="predicted"/>